<evidence type="ECO:0000313" key="1">
    <source>
        <dbReference type="EMBL" id="GFD25747.1"/>
    </source>
</evidence>
<dbReference type="EMBL" id="BKCJ011363126">
    <property type="protein sequence ID" value="GFD25747.1"/>
    <property type="molecule type" value="Genomic_DNA"/>
</dbReference>
<reference evidence="1" key="1">
    <citation type="journal article" date="2019" name="Sci. Rep.">
        <title>Draft genome of Tanacetum cinerariifolium, the natural source of mosquito coil.</title>
        <authorList>
            <person name="Yamashiro T."/>
            <person name="Shiraishi A."/>
            <person name="Satake H."/>
            <person name="Nakayama K."/>
        </authorList>
    </citation>
    <scope>NUCLEOTIDE SEQUENCE</scope>
</reference>
<feature type="non-terminal residue" evidence="1">
    <location>
        <position position="1"/>
    </location>
</feature>
<dbReference type="AlphaFoldDB" id="A0A699USX2"/>
<accession>A0A699USX2</accession>
<name>A0A699USX2_TANCI</name>
<protein>
    <submittedName>
        <fullName evidence="1">Uncharacterized protein</fullName>
    </submittedName>
</protein>
<sequence length="113" mass="11894">FDYATSLLDAQNAQHDDCNSPLPHQLTHQLHVLLAGGVFAEAGELVPGVVLGNGFEVEAAGARAGGVAFGGLLVEGVELEQHRIGWPKPNYNTAVARLRKAATGLSLFRLSHA</sequence>
<proteinExistence type="predicted"/>
<organism evidence="1">
    <name type="scientific">Tanacetum cinerariifolium</name>
    <name type="common">Dalmatian daisy</name>
    <name type="synonym">Chrysanthemum cinerariifolium</name>
    <dbReference type="NCBI Taxonomy" id="118510"/>
    <lineage>
        <taxon>Eukaryota</taxon>
        <taxon>Viridiplantae</taxon>
        <taxon>Streptophyta</taxon>
        <taxon>Embryophyta</taxon>
        <taxon>Tracheophyta</taxon>
        <taxon>Spermatophyta</taxon>
        <taxon>Magnoliopsida</taxon>
        <taxon>eudicotyledons</taxon>
        <taxon>Gunneridae</taxon>
        <taxon>Pentapetalae</taxon>
        <taxon>asterids</taxon>
        <taxon>campanulids</taxon>
        <taxon>Asterales</taxon>
        <taxon>Asteraceae</taxon>
        <taxon>Asteroideae</taxon>
        <taxon>Anthemideae</taxon>
        <taxon>Anthemidinae</taxon>
        <taxon>Tanacetum</taxon>
    </lineage>
</organism>
<gene>
    <name evidence="1" type="ORF">Tci_897716</name>
</gene>
<comment type="caution">
    <text evidence="1">The sequence shown here is derived from an EMBL/GenBank/DDBJ whole genome shotgun (WGS) entry which is preliminary data.</text>
</comment>